<evidence type="ECO:0000256" key="1">
    <source>
        <dbReference type="SAM" id="MobiDB-lite"/>
    </source>
</evidence>
<proteinExistence type="predicted"/>
<name>A0A6J5MEZ9_9CAUD</name>
<evidence type="ECO:0000313" key="2">
    <source>
        <dbReference type="EMBL" id="CAB4143626.1"/>
    </source>
</evidence>
<sequence>MNKLLKDAIADAKAVRETALANAKLALEEAFAPKLQSMLSSKIREEMEEEEPAEEPEMEGMYADNNEEEVNMESRFKSLAGISEEEGEEESEEDFSDESEEDYSDEGGEGESEEDFSDEGEGEEDFSDESDEDLEEILRELDAEDGEETEAPAEDEEMDLEEIINALREEEGEEEASEESEEEVDLQELLNSLNEEEEEEEEKVEEGKMKMKKKMNKMEEELNEAYSAVKFLRTKLSEVNLLNAKLLYVNKLFRNNLTETQKVKIIETFDRAKTVREAKLVYATLSESITAAKGSTKQNATKKSVMEGLASKATAKTKSVLSEGTNQANRFKKLAGII</sequence>
<gene>
    <name evidence="2" type="ORF">UFOVP450_184</name>
</gene>
<feature type="region of interest" description="Disordered" evidence="1">
    <location>
        <begin position="41"/>
        <end position="211"/>
    </location>
</feature>
<feature type="compositionally biased region" description="Acidic residues" evidence="1">
    <location>
        <begin position="46"/>
        <end position="58"/>
    </location>
</feature>
<feature type="compositionally biased region" description="Acidic residues" evidence="1">
    <location>
        <begin position="142"/>
        <end position="162"/>
    </location>
</feature>
<accession>A0A6J5MEZ9</accession>
<feature type="compositionally biased region" description="Acidic residues" evidence="1">
    <location>
        <begin position="170"/>
        <end position="186"/>
    </location>
</feature>
<organism evidence="2">
    <name type="scientific">uncultured Caudovirales phage</name>
    <dbReference type="NCBI Taxonomy" id="2100421"/>
    <lineage>
        <taxon>Viruses</taxon>
        <taxon>Duplodnaviria</taxon>
        <taxon>Heunggongvirae</taxon>
        <taxon>Uroviricota</taxon>
        <taxon>Caudoviricetes</taxon>
        <taxon>Peduoviridae</taxon>
        <taxon>Maltschvirus</taxon>
        <taxon>Maltschvirus maltsch</taxon>
    </lineage>
</organism>
<dbReference type="EMBL" id="LR796421">
    <property type="protein sequence ID" value="CAB4143626.1"/>
    <property type="molecule type" value="Genomic_DNA"/>
</dbReference>
<feature type="compositionally biased region" description="Acidic residues" evidence="1">
    <location>
        <begin position="194"/>
        <end position="204"/>
    </location>
</feature>
<protein>
    <submittedName>
        <fullName evidence="2">Uncharacterized protein</fullName>
    </submittedName>
</protein>
<reference evidence="2" key="1">
    <citation type="submission" date="2020-04" db="EMBL/GenBank/DDBJ databases">
        <authorList>
            <person name="Chiriac C."/>
            <person name="Salcher M."/>
            <person name="Ghai R."/>
            <person name="Kavagutti S V."/>
        </authorList>
    </citation>
    <scope>NUCLEOTIDE SEQUENCE</scope>
</reference>
<feature type="compositionally biased region" description="Acidic residues" evidence="1">
    <location>
        <begin position="83"/>
        <end position="135"/>
    </location>
</feature>